<reference evidence="2 3" key="1">
    <citation type="journal article" date="2013" name="Front. Microbiol.">
        <title>Comparative genomic analyses of the cyanobacterium, Lyngbya aestuarii BL J, a powerful hydrogen producer.</title>
        <authorList>
            <person name="Kothari A."/>
            <person name="Vaughn M."/>
            <person name="Garcia-Pichel F."/>
        </authorList>
    </citation>
    <scope>NUCLEOTIDE SEQUENCE [LARGE SCALE GENOMIC DNA]</scope>
    <source>
        <strain evidence="2 3">BL J</strain>
    </source>
</reference>
<dbReference type="GO" id="GO:0016758">
    <property type="term" value="F:hexosyltransferase activity"/>
    <property type="evidence" value="ECO:0007669"/>
    <property type="project" value="UniProtKB-ARBA"/>
</dbReference>
<dbReference type="InterPro" id="IPR029044">
    <property type="entry name" value="Nucleotide-diphossugar_trans"/>
</dbReference>
<dbReference type="Proteomes" id="UP000017127">
    <property type="component" value="Unassembled WGS sequence"/>
</dbReference>
<comment type="caution">
    <text evidence="2">The sequence shown here is derived from an EMBL/GenBank/DDBJ whole genome shotgun (WGS) entry which is preliminary data.</text>
</comment>
<dbReference type="RefSeq" id="WP_023069493.1">
    <property type="nucleotide sequence ID" value="NZ_AUZM01000111.1"/>
</dbReference>
<proteinExistence type="predicted"/>
<organism evidence="2 3">
    <name type="scientific">Lyngbya aestuarii BL J</name>
    <dbReference type="NCBI Taxonomy" id="1348334"/>
    <lineage>
        <taxon>Bacteria</taxon>
        <taxon>Bacillati</taxon>
        <taxon>Cyanobacteriota</taxon>
        <taxon>Cyanophyceae</taxon>
        <taxon>Oscillatoriophycideae</taxon>
        <taxon>Oscillatoriales</taxon>
        <taxon>Microcoleaceae</taxon>
        <taxon>Lyngbya</taxon>
    </lineage>
</organism>
<evidence type="ECO:0000313" key="2">
    <source>
        <dbReference type="EMBL" id="ERT04251.1"/>
    </source>
</evidence>
<name>U7QBY9_9CYAN</name>
<accession>U7QBY9</accession>
<dbReference type="AlphaFoldDB" id="U7QBY9"/>
<dbReference type="Gene3D" id="3.90.550.10">
    <property type="entry name" value="Spore Coat Polysaccharide Biosynthesis Protein SpsA, Chain A"/>
    <property type="match status" value="1"/>
</dbReference>
<protein>
    <submittedName>
        <fullName evidence="2">Glycosyl transferase 2 family protein</fullName>
    </submittedName>
</protein>
<keyword evidence="2" id="KW-0808">Transferase</keyword>
<dbReference type="PANTHER" id="PTHR22916:SF3">
    <property type="entry name" value="UDP-GLCNAC:BETAGAL BETA-1,3-N-ACETYLGLUCOSAMINYLTRANSFERASE-LIKE PROTEIN 1"/>
    <property type="match status" value="1"/>
</dbReference>
<evidence type="ECO:0000313" key="3">
    <source>
        <dbReference type="Proteomes" id="UP000017127"/>
    </source>
</evidence>
<dbReference type="EMBL" id="AUZM01000111">
    <property type="protein sequence ID" value="ERT04251.1"/>
    <property type="molecule type" value="Genomic_DNA"/>
</dbReference>
<sequence length="327" mass="38308">MGLVIEKPRVSVVIPVYNCPDYVGQAVESVLNQTNCNCEVIIVDDGSEAETRLKLQPYRKQIHYLYQENQGVAAARNRGIEMAQGEFVAFLDHDDFFLPNKLALQVSCFEAQAQVGMVHTGWRRVNQKGEPIQDVKPWHWVPILDLENWVRWMPILLSAMMFRREWLQEVGGLDTKYKQASDLDLVQRLALMGCETAWVQEITVCYREHDRNDSLNTPLQAEESWRVRDQFFARSDLPIEVRRLERECRYRTLVWVAWRLYCTGYLASMIEYLEKSLDYSPYSLTKTVSDWLKSFTRYADEFGYEFDPITLSQSKPWQEMLSSLMKS</sequence>
<dbReference type="InterPro" id="IPR001173">
    <property type="entry name" value="Glyco_trans_2-like"/>
</dbReference>
<dbReference type="SUPFAM" id="SSF53448">
    <property type="entry name" value="Nucleotide-diphospho-sugar transferases"/>
    <property type="match status" value="1"/>
</dbReference>
<keyword evidence="3" id="KW-1185">Reference proteome</keyword>
<feature type="domain" description="Glycosyltransferase 2-like" evidence="1">
    <location>
        <begin position="11"/>
        <end position="167"/>
    </location>
</feature>
<evidence type="ECO:0000259" key="1">
    <source>
        <dbReference type="Pfam" id="PF00535"/>
    </source>
</evidence>
<dbReference type="OrthoDB" id="440227at2"/>
<dbReference type="PANTHER" id="PTHR22916">
    <property type="entry name" value="GLYCOSYLTRANSFERASE"/>
    <property type="match status" value="1"/>
</dbReference>
<dbReference type="Pfam" id="PF00535">
    <property type="entry name" value="Glycos_transf_2"/>
    <property type="match status" value="1"/>
</dbReference>
<gene>
    <name evidence="2" type="ORF">M595_5815</name>
</gene>